<keyword evidence="2" id="KW-1185">Reference proteome</keyword>
<dbReference type="RefSeq" id="WP_259863685.1">
    <property type="nucleotide sequence ID" value="NZ_BAAAST010000014.1"/>
</dbReference>
<organism evidence="1 2">
    <name type="scientific">Dactylosporangium fulvum</name>
    <dbReference type="NCBI Taxonomy" id="53359"/>
    <lineage>
        <taxon>Bacteria</taxon>
        <taxon>Bacillati</taxon>
        <taxon>Actinomycetota</taxon>
        <taxon>Actinomycetes</taxon>
        <taxon>Micromonosporales</taxon>
        <taxon>Micromonosporaceae</taxon>
        <taxon>Dactylosporangium</taxon>
    </lineage>
</organism>
<name>A0ABY5W669_9ACTN</name>
<evidence type="ECO:0000313" key="2">
    <source>
        <dbReference type="Proteomes" id="UP001059617"/>
    </source>
</evidence>
<evidence type="ECO:0000313" key="1">
    <source>
        <dbReference type="EMBL" id="UWP85553.1"/>
    </source>
</evidence>
<sequence>MGNDGQSVGDRRGGLAYYELEFADDGAVARDTGLRAAVTAGQVDDVFVFCHGWNNGADSARRLYTTMVDLLADGLARHTPDKGARTAVTGVFWPSLLFPEDDPTTGRPASAPRPTGGELAAGLEPAFPGNKDNLARIGVLLDDKGGSDRLAEFHERAKKLLTTPNLDAGEDSGERAAAELPTETVITYYSGWSRVDGQAAPGLADPVEGLWEGAREVLRTLSYYEMKNRAGQVGRGGLGPFLSTLATPDGCRPREHLLGHSFGARLVAYALSGLADGLVDGASPVKSLFLIQGAFSHFSFNDVLPFDPGRGGALSCYRNRVDGPLLSTFSAHDRAAGWWYPLASMLKRQDASSQADLLYRWGAMGADGYQVDTASRVRLAEEGFPYGFTTGGFYRLDANSVISTLQSPFSGAHSDICHPEVAWAAMAAADLAGEHQRPAR</sequence>
<gene>
    <name evidence="1" type="ORF">Dfulv_15450</name>
</gene>
<protein>
    <recommendedName>
        <fullName evidence="3">Serine-threonine protein kinase</fullName>
    </recommendedName>
</protein>
<accession>A0ABY5W669</accession>
<proteinExistence type="predicted"/>
<reference evidence="1" key="1">
    <citation type="submission" date="2021-04" db="EMBL/GenBank/DDBJ databases">
        <authorList>
            <person name="Hartkoorn R.C."/>
            <person name="Beaudoing E."/>
            <person name="Hot D."/>
        </authorList>
    </citation>
    <scope>NUCLEOTIDE SEQUENCE</scope>
    <source>
        <strain evidence="1">NRRL B-16292</strain>
    </source>
</reference>
<reference evidence="1" key="2">
    <citation type="submission" date="2022-09" db="EMBL/GenBank/DDBJ databases">
        <title>Biosynthetic gene clusters of Dactylosporangioum fulvum.</title>
        <authorList>
            <person name="Caradec T."/>
        </authorList>
    </citation>
    <scope>NUCLEOTIDE SEQUENCE</scope>
    <source>
        <strain evidence="1">NRRL B-16292</strain>
    </source>
</reference>
<dbReference type="Proteomes" id="UP001059617">
    <property type="component" value="Chromosome"/>
</dbReference>
<evidence type="ECO:0008006" key="3">
    <source>
        <dbReference type="Google" id="ProtNLM"/>
    </source>
</evidence>
<dbReference type="EMBL" id="CP073720">
    <property type="protein sequence ID" value="UWP85553.1"/>
    <property type="molecule type" value="Genomic_DNA"/>
</dbReference>